<sequence>MHVAVKEHRSSRPANQLAVISIEPLYPHIVSTGEIIGTTHLSAGHNVALSQVLNRSKAQYVCMNAMKFKSDFHMHIIQLKSKLEVGHPAAAVCDGPLRRAHLRSLDARWPCAGRAPAARRVAMVAGLSREMADGLSLPVVRYCAVSHLDLDRWPRLVARRGSALAPRSSLASDAGRRCAELERALVARSSRAGRGYRATLAAETRDAARCRRDFLRGGAAGLSPLRRVSGEVVTAGLLLGFGSGLSRAAREVLGRFSGRTSEDGGDDDQDIEDRRSVKPESIVIGLHCILHYP</sequence>
<dbReference type="EMBL" id="KV006905">
    <property type="protein sequence ID" value="KZV32219.1"/>
    <property type="molecule type" value="Genomic_DNA"/>
</dbReference>
<accession>A0A2Z7BFH5</accession>
<reference evidence="1 2" key="1">
    <citation type="journal article" date="2015" name="Proc. Natl. Acad. Sci. U.S.A.">
        <title>The resurrection genome of Boea hygrometrica: A blueprint for survival of dehydration.</title>
        <authorList>
            <person name="Xiao L."/>
            <person name="Yang G."/>
            <person name="Zhang L."/>
            <person name="Yang X."/>
            <person name="Zhao S."/>
            <person name="Ji Z."/>
            <person name="Zhou Q."/>
            <person name="Hu M."/>
            <person name="Wang Y."/>
            <person name="Chen M."/>
            <person name="Xu Y."/>
            <person name="Jin H."/>
            <person name="Xiao X."/>
            <person name="Hu G."/>
            <person name="Bao F."/>
            <person name="Hu Y."/>
            <person name="Wan P."/>
            <person name="Li L."/>
            <person name="Deng X."/>
            <person name="Kuang T."/>
            <person name="Xiang C."/>
            <person name="Zhu J.K."/>
            <person name="Oliver M.J."/>
            <person name="He Y."/>
        </authorList>
    </citation>
    <scope>NUCLEOTIDE SEQUENCE [LARGE SCALE GENOMIC DNA]</scope>
    <source>
        <strain evidence="2">cv. XS01</strain>
    </source>
</reference>
<keyword evidence="2" id="KW-1185">Reference proteome</keyword>
<gene>
    <name evidence="1" type="ORF">F511_19572</name>
</gene>
<dbReference type="AlphaFoldDB" id="A0A2Z7BFH5"/>
<evidence type="ECO:0000313" key="2">
    <source>
        <dbReference type="Proteomes" id="UP000250235"/>
    </source>
</evidence>
<protein>
    <submittedName>
        <fullName evidence="1">Uncharacterized protein</fullName>
    </submittedName>
</protein>
<dbReference type="Proteomes" id="UP000250235">
    <property type="component" value="Unassembled WGS sequence"/>
</dbReference>
<organism evidence="1 2">
    <name type="scientific">Dorcoceras hygrometricum</name>
    <dbReference type="NCBI Taxonomy" id="472368"/>
    <lineage>
        <taxon>Eukaryota</taxon>
        <taxon>Viridiplantae</taxon>
        <taxon>Streptophyta</taxon>
        <taxon>Embryophyta</taxon>
        <taxon>Tracheophyta</taxon>
        <taxon>Spermatophyta</taxon>
        <taxon>Magnoliopsida</taxon>
        <taxon>eudicotyledons</taxon>
        <taxon>Gunneridae</taxon>
        <taxon>Pentapetalae</taxon>
        <taxon>asterids</taxon>
        <taxon>lamiids</taxon>
        <taxon>Lamiales</taxon>
        <taxon>Gesneriaceae</taxon>
        <taxon>Didymocarpoideae</taxon>
        <taxon>Trichosporeae</taxon>
        <taxon>Loxocarpinae</taxon>
        <taxon>Dorcoceras</taxon>
    </lineage>
</organism>
<proteinExistence type="predicted"/>
<name>A0A2Z7BFH5_9LAMI</name>
<evidence type="ECO:0000313" key="1">
    <source>
        <dbReference type="EMBL" id="KZV32219.1"/>
    </source>
</evidence>